<evidence type="ECO:0000256" key="3">
    <source>
        <dbReference type="ARBA" id="ARBA00038502"/>
    </source>
</evidence>
<comment type="caution">
    <text evidence="5">The sequence shown here is derived from an EMBL/GenBank/DDBJ whole genome shotgun (WGS) entry which is preliminary data.</text>
</comment>
<dbReference type="AlphaFoldDB" id="N9U3Z8"/>
<feature type="domain" description="N-acetyltransferase" evidence="4">
    <location>
        <begin position="11"/>
        <end position="172"/>
    </location>
</feature>
<proteinExistence type="inferred from homology"/>
<dbReference type="Gene3D" id="3.40.630.30">
    <property type="match status" value="1"/>
</dbReference>
<gene>
    <name evidence="5" type="ORF">G114_04961</name>
</gene>
<dbReference type="InterPro" id="IPR000182">
    <property type="entry name" value="GNAT_dom"/>
</dbReference>
<dbReference type="Proteomes" id="UP000023775">
    <property type="component" value="Unassembled WGS sequence"/>
</dbReference>
<dbReference type="PROSITE" id="PS51186">
    <property type="entry name" value="GNAT"/>
    <property type="match status" value="1"/>
</dbReference>
<dbReference type="GO" id="GO:0016747">
    <property type="term" value="F:acyltransferase activity, transferring groups other than amino-acyl groups"/>
    <property type="evidence" value="ECO:0007669"/>
    <property type="project" value="InterPro"/>
</dbReference>
<evidence type="ECO:0000313" key="5">
    <source>
        <dbReference type="EMBL" id="ENY73095.1"/>
    </source>
</evidence>
<dbReference type="RefSeq" id="WP_005349213.1">
    <property type="nucleotide sequence ID" value="NZ_APVG01000008.1"/>
</dbReference>
<dbReference type="SUPFAM" id="SSF55729">
    <property type="entry name" value="Acyl-CoA N-acyltransferases (Nat)"/>
    <property type="match status" value="1"/>
</dbReference>
<reference evidence="5 6" key="1">
    <citation type="journal article" date="2013" name="Genome Announc.">
        <title>Draft Genome Sequence of the Aeromonas diversa Type Strain.</title>
        <authorList>
            <person name="Farfan M."/>
            <person name="Spataro N."/>
            <person name="Sanglas A."/>
            <person name="Albarral V."/>
            <person name="Loren J.G."/>
            <person name="Bosch E."/>
            <person name="Fuste M.C."/>
        </authorList>
    </citation>
    <scope>NUCLEOTIDE SEQUENCE [LARGE SCALE GENOMIC DNA]</scope>
    <source>
        <strain evidence="5 6">2478-85</strain>
    </source>
</reference>
<evidence type="ECO:0000259" key="4">
    <source>
        <dbReference type="PROSITE" id="PS51186"/>
    </source>
</evidence>
<keyword evidence="6" id="KW-1185">Reference proteome</keyword>
<keyword evidence="1 5" id="KW-0808">Transferase</keyword>
<dbReference type="EMBL" id="APVG01000008">
    <property type="protein sequence ID" value="ENY73095.1"/>
    <property type="molecule type" value="Genomic_DNA"/>
</dbReference>
<name>N9U3Z8_9GAMM</name>
<evidence type="ECO:0000256" key="1">
    <source>
        <dbReference type="ARBA" id="ARBA00022679"/>
    </source>
</evidence>
<comment type="similarity">
    <text evidence="3">Belongs to the acetyltransferase family. RimJ subfamily.</text>
</comment>
<dbReference type="InterPro" id="IPR051531">
    <property type="entry name" value="N-acetyltransferase"/>
</dbReference>
<evidence type="ECO:0000313" key="6">
    <source>
        <dbReference type="Proteomes" id="UP000023775"/>
    </source>
</evidence>
<dbReference type="eggNOG" id="COG1670">
    <property type="taxonomic scope" value="Bacteria"/>
</dbReference>
<dbReference type="Pfam" id="PF13302">
    <property type="entry name" value="Acetyltransf_3"/>
    <property type="match status" value="1"/>
</dbReference>
<dbReference type="PANTHER" id="PTHR43792">
    <property type="entry name" value="GNAT FAMILY, PUTATIVE (AFU_ORTHOLOGUE AFUA_3G00765)-RELATED-RELATED"/>
    <property type="match status" value="1"/>
</dbReference>
<organism evidence="5 6">
    <name type="scientific">Aeromonas diversa CDC 2478-85</name>
    <dbReference type="NCBI Taxonomy" id="1268237"/>
    <lineage>
        <taxon>Bacteria</taxon>
        <taxon>Pseudomonadati</taxon>
        <taxon>Pseudomonadota</taxon>
        <taxon>Gammaproteobacteria</taxon>
        <taxon>Aeromonadales</taxon>
        <taxon>Aeromonadaceae</taxon>
        <taxon>Aeromonas</taxon>
    </lineage>
</organism>
<protein>
    <submittedName>
        <fullName evidence="5">Ribosomal-protein-alanine N-acetyltransferase</fullName>
    </submittedName>
</protein>
<dbReference type="PANTHER" id="PTHR43792:SF8">
    <property type="entry name" value="[RIBOSOMAL PROTEIN US5]-ALANINE N-ACETYLTRANSFERASE"/>
    <property type="match status" value="1"/>
</dbReference>
<dbReference type="OrthoDB" id="9801669at2"/>
<keyword evidence="2" id="KW-0012">Acyltransferase</keyword>
<sequence>MHTRVRLRQRIGLREIVATDLPAVYRGLSDPSVIAHYGISYASLDECAAQMQWYAELTRSGLGHWWIVEHPARGETIGAIGYNGRDPEHRRAEIGYWLYPEYWGQGLMSEAMGLFLERVFTGTNLHRLHAEVELENGASARLLERWGFCHEGTAREVERKGDRFISLAHYALLRPEWLATRG</sequence>
<dbReference type="PATRIC" id="fig|1268237.3.peg.975"/>
<dbReference type="InterPro" id="IPR016181">
    <property type="entry name" value="Acyl_CoA_acyltransferase"/>
</dbReference>
<accession>N9U3Z8</accession>
<evidence type="ECO:0000256" key="2">
    <source>
        <dbReference type="ARBA" id="ARBA00023315"/>
    </source>
</evidence>